<reference evidence="2 3" key="1">
    <citation type="journal article" date="2014" name="Genome Announc.">
        <title>Draft Genome Sequence of Streptomyces roseochromogenes subsp. oscitans DS 12.976, Producer of the Aminocoumarin Antibiotic Clorobiocin.</title>
        <authorList>
            <person name="Ruckert C."/>
            <person name="Kalinowski J."/>
            <person name="Heide L."/>
            <person name="Apel A.K."/>
        </authorList>
    </citation>
    <scope>NUCLEOTIDE SEQUENCE [LARGE SCALE GENOMIC DNA]</scope>
    <source>
        <strain evidence="2 3">DS 12.976</strain>
    </source>
</reference>
<dbReference type="HOGENOM" id="CLU_1730436_0_0_11"/>
<proteinExistence type="predicted"/>
<name>V6L184_STRRC</name>
<protein>
    <submittedName>
        <fullName evidence="2">Uncharacterized protein</fullName>
    </submittedName>
</protein>
<keyword evidence="3" id="KW-1185">Reference proteome</keyword>
<evidence type="ECO:0000313" key="3">
    <source>
        <dbReference type="Proteomes" id="UP000017984"/>
    </source>
</evidence>
<evidence type="ECO:0000313" key="2">
    <source>
        <dbReference type="EMBL" id="EST34994.1"/>
    </source>
</evidence>
<dbReference type="AlphaFoldDB" id="V6L184"/>
<organism evidence="2 3">
    <name type="scientific">Streptomyces roseochromogenus subsp. oscitans DS 12.976</name>
    <dbReference type="NCBI Taxonomy" id="1352936"/>
    <lineage>
        <taxon>Bacteria</taxon>
        <taxon>Bacillati</taxon>
        <taxon>Actinomycetota</taxon>
        <taxon>Actinomycetes</taxon>
        <taxon>Kitasatosporales</taxon>
        <taxon>Streptomycetaceae</taxon>
        <taxon>Streptomyces</taxon>
    </lineage>
</organism>
<comment type="caution">
    <text evidence="2">The sequence shown here is derived from an EMBL/GenBank/DDBJ whole genome shotgun (WGS) entry which is preliminary data.</text>
</comment>
<sequence length="151" mass="15613">MNSSSTHHTSPRARSRCGSAQRSPPPTAETGVSGRGSTPGSYRYSRWSAKCVNTTSGVPPRSAPVQGRPPYSTTRLRTFHGAGSTTSSVPSAVRRTSVRRPPSAGRGSVHHTSSPTKPTHSGCPSCAAASAASTGDGHDPYGDVRTSSPIR</sequence>
<dbReference type="EMBL" id="AWQX01000064">
    <property type="protein sequence ID" value="EST34994.1"/>
    <property type="molecule type" value="Genomic_DNA"/>
</dbReference>
<dbReference type="Proteomes" id="UP000017984">
    <property type="component" value="Chromosome"/>
</dbReference>
<evidence type="ECO:0000256" key="1">
    <source>
        <dbReference type="SAM" id="MobiDB-lite"/>
    </source>
</evidence>
<feature type="region of interest" description="Disordered" evidence="1">
    <location>
        <begin position="1"/>
        <end position="151"/>
    </location>
</feature>
<feature type="compositionally biased region" description="Polar residues" evidence="1">
    <location>
        <begin position="110"/>
        <end position="119"/>
    </location>
</feature>
<accession>V6L184</accession>
<gene>
    <name evidence="2" type="ORF">M878_07960</name>
</gene>